<name>A0A3Q0SIX4_AMPCI</name>
<organism evidence="1 2">
    <name type="scientific">Amphilophus citrinellus</name>
    <name type="common">Midas cichlid</name>
    <name type="synonym">Cichlasoma citrinellum</name>
    <dbReference type="NCBI Taxonomy" id="61819"/>
    <lineage>
        <taxon>Eukaryota</taxon>
        <taxon>Metazoa</taxon>
        <taxon>Chordata</taxon>
        <taxon>Craniata</taxon>
        <taxon>Vertebrata</taxon>
        <taxon>Euteleostomi</taxon>
        <taxon>Actinopterygii</taxon>
        <taxon>Neopterygii</taxon>
        <taxon>Teleostei</taxon>
        <taxon>Neoteleostei</taxon>
        <taxon>Acanthomorphata</taxon>
        <taxon>Ovalentaria</taxon>
        <taxon>Cichlomorphae</taxon>
        <taxon>Cichliformes</taxon>
        <taxon>Cichlidae</taxon>
        <taxon>New World cichlids</taxon>
        <taxon>Cichlasomatinae</taxon>
        <taxon>Heroini</taxon>
        <taxon>Amphilophus</taxon>
    </lineage>
</organism>
<reference evidence="1" key="2">
    <citation type="submission" date="2025-09" db="UniProtKB">
        <authorList>
            <consortium name="Ensembl"/>
        </authorList>
    </citation>
    <scope>IDENTIFICATION</scope>
</reference>
<dbReference type="Proteomes" id="UP000261340">
    <property type="component" value="Unplaced"/>
</dbReference>
<dbReference type="Ensembl" id="ENSACIT00000025450.1">
    <property type="protein sequence ID" value="ENSACIP00000024799.1"/>
    <property type="gene ID" value="ENSACIG00000019244.1"/>
</dbReference>
<evidence type="ECO:0000313" key="2">
    <source>
        <dbReference type="Proteomes" id="UP000261340"/>
    </source>
</evidence>
<proteinExistence type="predicted"/>
<evidence type="ECO:0008006" key="3">
    <source>
        <dbReference type="Google" id="ProtNLM"/>
    </source>
</evidence>
<dbReference type="AlphaFoldDB" id="A0A3Q0SIX4"/>
<evidence type="ECO:0000313" key="1">
    <source>
        <dbReference type="Ensembl" id="ENSACIP00000024799.1"/>
    </source>
</evidence>
<protein>
    <recommendedName>
        <fullName evidence="3">Secreted protein</fullName>
    </recommendedName>
</protein>
<keyword evidence="2" id="KW-1185">Reference proteome</keyword>
<reference evidence="1" key="1">
    <citation type="submission" date="2025-08" db="UniProtKB">
        <authorList>
            <consortium name="Ensembl"/>
        </authorList>
    </citation>
    <scope>IDENTIFICATION</scope>
</reference>
<accession>A0A3Q0SIX4</accession>
<sequence length="77" mass="8761">MKIIVFIILGPALQTLYFFQSSFFLYTNSQSLQGSQIPSTQCTRSNLSDPVCGSTGMKEANKVAAVKRNERRKYRFF</sequence>